<evidence type="ECO:0000256" key="5">
    <source>
        <dbReference type="ARBA" id="ARBA00022490"/>
    </source>
</evidence>
<evidence type="ECO:0000256" key="2">
    <source>
        <dbReference type="ARBA" id="ARBA00004496"/>
    </source>
</evidence>
<evidence type="ECO:0000256" key="9">
    <source>
        <dbReference type="ARBA" id="ARBA00023242"/>
    </source>
</evidence>
<keyword evidence="10" id="KW-0732">Signal</keyword>
<dbReference type="PANTHER" id="PTHR15975:SF0">
    <property type="entry name" value="CCR4-NOT TRANSCRIPTION COMPLEX SUBUNIT 11"/>
    <property type="match status" value="1"/>
</dbReference>
<keyword evidence="9" id="KW-0539">Nucleus</keyword>
<evidence type="ECO:0000256" key="10">
    <source>
        <dbReference type="SAM" id="SignalP"/>
    </source>
</evidence>
<protein>
    <recommendedName>
        <fullName evidence="4">CCR4-NOT transcription complex subunit 11</fullName>
    </recommendedName>
</protein>
<dbReference type="PANTHER" id="PTHR15975">
    <property type="entry name" value="CCR4-NOT TRANSCRIPTION COMPLEX SUBUNIT 11"/>
    <property type="match status" value="1"/>
</dbReference>
<evidence type="ECO:0000256" key="1">
    <source>
        <dbReference type="ARBA" id="ARBA00004123"/>
    </source>
</evidence>
<keyword evidence="7" id="KW-0943">RNA-mediated gene silencing</keyword>
<accession>A0AAX6FZC3</accession>
<proteinExistence type="inferred from homology"/>
<dbReference type="GO" id="GO:0030014">
    <property type="term" value="C:CCR4-NOT complex"/>
    <property type="evidence" value="ECO:0007669"/>
    <property type="project" value="InterPro"/>
</dbReference>
<evidence type="ECO:0000256" key="7">
    <source>
        <dbReference type="ARBA" id="ARBA00023158"/>
    </source>
</evidence>
<dbReference type="EMBL" id="JANAVB010024994">
    <property type="protein sequence ID" value="KAJ6821690.1"/>
    <property type="molecule type" value="Genomic_DNA"/>
</dbReference>
<dbReference type="GO" id="GO:0031047">
    <property type="term" value="P:regulatory ncRNA-mediated gene silencing"/>
    <property type="evidence" value="ECO:0007669"/>
    <property type="project" value="UniProtKB-KW"/>
</dbReference>
<dbReference type="GO" id="GO:0005737">
    <property type="term" value="C:cytoplasm"/>
    <property type="evidence" value="ECO:0007669"/>
    <property type="project" value="UniProtKB-SubCell"/>
</dbReference>
<keyword evidence="5" id="KW-0963">Cytoplasm</keyword>
<reference evidence="11" key="2">
    <citation type="submission" date="2023-04" db="EMBL/GenBank/DDBJ databases">
        <authorList>
            <person name="Bruccoleri R.E."/>
            <person name="Oakeley E.J."/>
            <person name="Faust A.-M."/>
            <person name="Dessus-Babus S."/>
            <person name="Altorfer M."/>
            <person name="Burckhardt D."/>
            <person name="Oertli M."/>
            <person name="Naumann U."/>
            <person name="Petersen F."/>
            <person name="Wong J."/>
        </authorList>
    </citation>
    <scope>NUCLEOTIDE SEQUENCE</scope>
    <source>
        <strain evidence="11">GSM-AAB239-AS_SAM_17_03QT</strain>
        <tissue evidence="11">Leaf</tissue>
    </source>
</reference>
<name>A0AAX6FZC3_IRIPA</name>
<evidence type="ECO:0000256" key="4">
    <source>
        <dbReference type="ARBA" id="ARBA00014872"/>
    </source>
</evidence>
<feature type="signal peptide" evidence="10">
    <location>
        <begin position="1"/>
        <end position="19"/>
    </location>
</feature>
<dbReference type="InterPro" id="IPR019312">
    <property type="entry name" value="CNOT11"/>
</dbReference>
<dbReference type="AlphaFoldDB" id="A0AAX6FZC3"/>
<evidence type="ECO:0000256" key="3">
    <source>
        <dbReference type="ARBA" id="ARBA00008030"/>
    </source>
</evidence>
<organism evidence="11 12">
    <name type="scientific">Iris pallida</name>
    <name type="common">Sweet iris</name>
    <dbReference type="NCBI Taxonomy" id="29817"/>
    <lineage>
        <taxon>Eukaryota</taxon>
        <taxon>Viridiplantae</taxon>
        <taxon>Streptophyta</taxon>
        <taxon>Embryophyta</taxon>
        <taxon>Tracheophyta</taxon>
        <taxon>Spermatophyta</taxon>
        <taxon>Magnoliopsida</taxon>
        <taxon>Liliopsida</taxon>
        <taxon>Asparagales</taxon>
        <taxon>Iridaceae</taxon>
        <taxon>Iridoideae</taxon>
        <taxon>Irideae</taxon>
        <taxon>Iris</taxon>
    </lineage>
</organism>
<sequence length="227" mass="25402">MLKLSERLVALAILHLTYSSRPPSSNPFIDFLIEVSRYQIWIRILKWSSYPYLDKLQSEQINQIRIQIQPDPKAASDDVAEHLEKSFVQLLLGSIGRNNDKEVLKMSAVDYMKGFHLSAHVLLQREQLQKQHSSGVHQEDYNSIIRAAAVKNVIPDPDVPPGYDLNSFEFNSAPEGAKPRLGSGDRAAAVIGLLQNSSLEGLGPQWIRPRPPMLPLLDGEATFVAQP</sequence>
<dbReference type="GO" id="GO:0005634">
    <property type="term" value="C:nucleus"/>
    <property type="evidence" value="ECO:0007669"/>
    <property type="project" value="UniProtKB-SubCell"/>
</dbReference>
<evidence type="ECO:0000256" key="6">
    <source>
        <dbReference type="ARBA" id="ARBA00023015"/>
    </source>
</evidence>
<reference evidence="11" key="1">
    <citation type="journal article" date="2023" name="GigaByte">
        <title>Genome assembly of the bearded iris, Iris pallida Lam.</title>
        <authorList>
            <person name="Bruccoleri R.E."/>
            <person name="Oakeley E.J."/>
            <person name="Faust A.M.E."/>
            <person name="Altorfer M."/>
            <person name="Dessus-Babus S."/>
            <person name="Burckhardt D."/>
            <person name="Oertli M."/>
            <person name="Naumann U."/>
            <person name="Petersen F."/>
            <person name="Wong J."/>
        </authorList>
    </citation>
    <scope>NUCLEOTIDE SEQUENCE</scope>
    <source>
        <strain evidence="11">GSM-AAB239-AS_SAM_17_03QT</strain>
    </source>
</reference>
<comment type="caution">
    <text evidence="11">The sequence shown here is derived from an EMBL/GenBank/DDBJ whole genome shotgun (WGS) entry which is preliminary data.</text>
</comment>
<keyword evidence="6" id="KW-0805">Transcription regulation</keyword>
<comment type="subcellular location">
    <subcellularLocation>
        <location evidence="2">Cytoplasm</location>
    </subcellularLocation>
    <subcellularLocation>
        <location evidence="1">Nucleus</location>
    </subcellularLocation>
</comment>
<gene>
    <name evidence="11" type="ORF">M6B38_390650</name>
</gene>
<dbReference type="Proteomes" id="UP001140949">
    <property type="component" value="Unassembled WGS sequence"/>
</dbReference>
<keyword evidence="12" id="KW-1185">Reference proteome</keyword>
<feature type="chain" id="PRO_5043993926" description="CCR4-NOT transcription complex subunit 11" evidence="10">
    <location>
        <begin position="20"/>
        <end position="227"/>
    </location>
</feature>
<evidence type="ECO:0000313" key="11">
    <source>
        <dbReference type="EMBL" id="KAJ6821690.1"/>
    </source>
</evidence>
<keyword evidence="8" id="KW-0804">Transcription</keyword>
<evidence type="ECO:0000256" key="8">
    <source>
        <dbReference type="ARBA" id="ARBA00023163"/>
    </source>
</evidence>
<evidence type="ECO:0000313" key="12">
    <source>
        <dbReference type="Proteomes" id="UP001140949"/>
    </source>
</evidence>
<comment type="similarity">
    <text evidence="3">Belongs to the CNOT11 family.</text>
</comment>